<dbReference type="EMBL" id="CP016908">
    <property type="protein sequence ID" value="APS00295.1"/>
    <property type="molecule type" value="Genomic_DNA"/>
</dbReference>
<organism evidence="1 2">
    <name type="scientific">Pajaroellobacter abortibovis</name>
    <dbReference type="NCBI Taxonomy" id="1882918"/>
    <lineage>
        <taxon>Bacteria</taxon>
        <taxon>Pseudomonadati</taxon>
        <taxon>Myxococcota</taxon>
        <taxon>Polyangia</taxon>
        <taxon>Polyangiales</taxon>
        <taxon>Polyangiaceae</taxon>
    </lineage>
</organism>
<sequence length="59" mass="7064">MEKGNFAICRVKRKNKHLSFIIPSCAWIIIRSWKARVFIKQGYEKWGIILRSLRENENS</sequence>
<evidence type="ECO:0000313" key="1">
    <source>
        <dbReference type="EMBL" id="APS00295.1"/>
    </source>
</evidence>
<reference evidence="1 2" key="1">
    <citation type="submission" date="2016-08" db="EMBL/GenBank/DDBJ databases">
        <title>Identification and validation of antigenic proteins from Pajaroellobacter abortibovis using de-novo genome sequence assembly and reverse vaccinology.</title>
        <authorList>
            <person name="Welly B.T."/>
            <person name="Miller M.R."/>
            <person name="Stott J.L."/>
            <person name="Blanchard M.T."/>
            <person name="Islas-Trejo A.D."/>
            <person name="O'Rourke S.M."/>
            <person name="Young A.E."/>
            <person name="Medrano J.F."/>
            <person name="Van Eenennaam A.L."/>
        </authorList>
    </citation>
    <scope>NUCLEOTIDE SEQUENCE [LARGE SCALE GENOMIC DNA]</scope>
    <source>
        <strain evidence="1 2">BTF92-0548A/99-0131</strain>
    </source>
</reference>
<dbReference type="STRING" id="1882918.BCY86_06070"/>
<accession>A0A1L6MY17</accession>
<gene>
    <name evidence="1" type="ORF">BCY86_06070</name>
</gene>
<protein>
    <submittedName>
        <fullName evidence="1">Uncharacterized protein</fullName>
    </submittedName>
</protein>
<keyword evidence="2" id="KW-1185">Reference proteome</keyword>
<dbReference type="AlphaFoldDB" id="A0A1L6MY17"/>
<dbReference type="KEGG" id="pabo:BCY86_06070"/>
<evidence type="ECO:0000313" key="2">
    <source>
        <dbReference type="Proteomes" id="UP000185544"/>
    </source>
</evidence>
<dbReference type="Proteomes" id="UP000185544">
    <property type="component" value="Chromosome"/>
</dbReference>
<name>A0A1L6MY17_9BACT</name>
<proteinExistence type="predicted"/>